<comment type="caution">
    <text evidence="4">The sequence shown here is derived from an EMBL/GenBank/DDBJ whole genome shotgun (WGS) entry which is preliminary data.</text>
</comment>
<dbReference type="GO" id="GO:0008233">
    <property type="term" value="F:peptidase activity"/>
    <property type="evidence" value="ECO:0007669"/>
    <property type="project" value="UniProtKB-KW"/>
</dbReference>
<dbReference type="InterPro" id="IPR003675">
    <property type="entry name" value="Rce1/LyrA-like_dom"/>
</dbReference>
<keyword evidence="2" id="KW-0472">Membrane</keyword>
<gene>
    <name evidence="4" type="ORF">FC44_GL001323</name>
</gene>
<comment type="similarity">
    <text evidence="1">Belongs to the UPF0177 family.</text>
</comment>
<keyword evidence="2" id="KW-0812">Transmembrane</keyword>
<evidence type="ECO:0000256" key="2">
    <source>
        <dbReference type="SAM" id="Phobius"/>
    </source>
</evidence>
<evidence type="ECO:0000313" key="4">
    <source>
        <dbReference type="EMBL" id="KRM34609.1"/>
    </source>
</evidence>
<feature type="transmembrane region" description="Helical" evidence="2">
    <location>
        <begin position="230"/>
        <end position="250"/>
    </location>
</feature>
<feature type="transmembrane region" description="Helical" evidence="2">
    <location>
        <begin position="85"/>
        <end position="109"/>
    </location>
</feature>
<dbReference type="RefSeq" id="WP_057809123.1">
    <property type="nucleotide sequence ID" value="NZ_AZGN01000003.1"/>
</dbReference>
<feature type="transmembrane region" description="Helical" evidence="2">
    <location>
        <begin position="12"/>
        <end position="34"/>
    </location>
</feature>
<proteinExistence type="inferred from homology"/>
<dbReference type="GO" id="GO:0006508">
    <property type="term" value="P:proteolysis"/>
    <property type="evidence" value="ECO:0007669"/>
    <property type="project" value="UniProtKB-KW"/>
</dbReference>
<feature type="domain" description="CAAX prenyl protease 2/Lysostaphin resistance protein A-like" evidence="3">
    <location>
        <begin position="115"/>
        <end position="214"/>
    </location>
</feature>
<evidence type="ECO:0000259" key="3">
    <source>
        <dbReference type="Pfam" id="PF02517"/>
    </source>
</evidence>
<keyword evidence="4" id="KW-0645">Protease</keyword>
<name>A0ABR5PUL6_9LACO</name>
<accession>A0ABR5PUL6</accession>
<sequence length="256" mass="29325">MRNIKDNLAIEKTNATIIGMVCGSIIIAFLYLTYTQVLFKKFNLNTVIPYFLFCFLLGLCAVFFSKTTHIFNQRPKQGKDIIMTIIFFIGLIIFYAVVGISNWGAVFTLDLSNKLLVILIALSAGIVEELLCRNLLFNLFIKCFDNTKWVLIWASLSSSVIFGLIHLANLTHQTFMPTLQQIFYAFAFGNMLCFVHIFSNRMWPCILLHFLMDLQADVNQSVSVQPWGPLLLDYIPVIIISVLAICFYNRDLIKEY</sequence>
<dbReference type="Proteomes" id="UP000051735">
    <property type="component" value="Unassembled WGS sequence"/>
</dbReference>
<feature type="transmembrane region" description="Helical" evidence="2">
    <location>
        <begin position="149"/>
        <end position="170"/>
    </location>
</feature>
<feature type="transmembrane region" description="Helical" evidence="2">
    <location>
        <begin position="46"/>
        <end position="64"/>
    </location>
</feature>
<keyword evidence="2" id="KW-1133">Transmembrane helix</keyword>
<protein>
    <submittedName>
        <fullName evidence="4">Metal-dependent membrane protease</fullName>
    </submittedName>
</protein>
<dbReference type="GeneID" id="75115812"/>
<feature type="transmembrane region" description="Helical" evidence="2">
    <location>
        <begin position="182"/>
        <end position="199"/>
    </location>
</feature>
<keyword evidence="4" id="KW-0378">Hydrolase</keyword>
<reference evidence="4 5" key="1">
    <citation type="journal article" date="2015" name="Genome Announc.">
        <title>Expanding the biotechnology potential of lactobacilli through comparative genomics of 213 strains and associated genera.</title>
        <authorList>
            <person name="Sun Z."/>
            <person name="Harris H.M."/>
            <person name="McCann A."/>
            <person name="Guo C."/>
            <person name="Argimon S."/>
            <person name="Zhang W."/>
            <person name="Yang X."/>
            <person name="Jeffery I.B."/>
            <person name="Cooney J.C."/>
            <person name="Kagawa T.F."/>
            <person name="Liu W."/>
            <person name="Song Y."/>
            <person name="Salvetti E."/>
            <person name="Wrobel A."/>
            <person name="Rasinkangas P."/>
            <person name="Parkhill J."/>
            <person name="Rea M.C."/>
            <person name="O'Sullivan O."/>
            <person name="Ritari J."/>
            <person name="Douillard F.P."/>
            <person name="Paul Ross R."/>
            <person name="Yang R."/>
            <person name="Briner A.E."/>
            <person name="Felis G.E."/>
            <person name="de Vos W.M."/>
            <person name="Barrangou R."/>
            <person name="Klaenhammer T.R."/>
            <person name="Caufield P.W."/>
            <person name="Cui Y."/>
            <person name="Zhang H."/>
            <person name="O'Toole P.W."/>
        </authorList>
    </citation>
    <scope>NUCLEOTIDE SEQUENCE [LARGE SCALE GENOMIC DNA]</scope>
    <source>
        <strain evidence="4 5">DSM 6629</strain>
    </source>
</reference>
<evidence type="ECO:0000313" key="5">
    <source>
        <dbReference type="Proteomes" id="UP000051735"/>
    </source>
</evidence>
<organism evidence="4 5">
    <name type="scientific">Lactobacillus intestinalis DSM 6629</name>
    <dbReference type="NCBI Taxonomy" id="1423761"/>
    <lineage>
        <taxon>Bacteria</taxon>
        <taxon>Bacillati</taxon>
        <taxon>Bacillota</taxon>
        <taxon>Bacilli</taxon>
        <taxon>Lactobacillales</taxon>
        <taxon>Lactobacillaceae</taxon>
        <taxon>Lactobacillus</taxon>
    </lineage>
</organism>
<dbReference type="EMBL" id="AZGN01000003">
    <property type="protein sequence ID" value="KRM34609.1"/>
    <property type="molecule type" value="Genomic_DNA"/>
</dbReference>
<evidence type="ECO:0000256" key="1">
    <source>
        <dbReference type="ARBA" id="ARBA00009067"/>
    </source>
</evidence>
<keyword evidence="5" id="KW-1185">Reference proteome</keyword>
<dbReference type="Pfam" id="PF02517">
    <property type="entry name" value="Rce1-like"/>
    <property type="match status" value="1"/>
</dbReference>